<gene>
    <name evidence="1" type="ORF">M422DRAFT_48832</name>
</gene>
<reference evidence="1 2" key="1">
    <citation type="submission" date="2014-06" db="EMBL/GenBank/DDBJ databases">
        <title>Evolutionary Origins and Diversification of the Mycorrhizal Mutualists.</title>
        <authorList>
            <consortium name="DOE Joint Genome Institute"/>
            <consortium name="Mycorrhizal Genomics Consortium"/>
            <person name="Kohler A."/>
            <person name="Kuo A."/>
            <person name="Nagy L.G."/>
            <person name="Floudas D."/>
            <person name="Copeland A."/>
            <person name="Barry K.W."/>
            <person name="Cichocki N."/>
            <person name="Veneault-Fourrey C."/>
            <person name="LaButti K."/>
            <person name="Lindquist E.A."/>
            <person name="Lipzen A."/>
            <person name="Lundell T."/>
            <person name="Morin E."/>
            <person name="Murat C."/>
            <person name="Riley R."/>
            <person name="Ohm R."/>
            <person name="Sun H."/>
            <person name="Tunlid A."/>
            <person name="Henrissat B."/>
            <person name="Grigoriev I.V."/>
            <person name="Hibbett D.S."/>
            <person name="Martin F."/>
        </authorList>
    </citation>
    <scope>NUCLEOTIDE SEQUENCE [LARGE SCALE GENOMIC DNA]</scope>
    <source>
        <strain evidence="1 2">SS14</strain>
    </source>
</reference>
<proteinExistence type="predicted"/>
<protein>
    <submittedName>
        <fullName evidence="1">Uncharacterized protein</fullName>
    </submittedName>
</protein>
<accession>A0A0C9VI07</accession>
<name>A0A0C9VI07_SPHS4</name>
<dbReference type="AlphaFoldDB" id="A0A0C9VI07"/>
<evidence type="ECO:0000313" key="1">
    <source>
        <dbReference type="EMBL" id="KIJ41057.1"/>
    </source>
</evidence>
<dbReference type="SUPFAM" id="SSF52047">
    <property type="entry name" value="RNI-like"/>
    <property type="match status" value="1"/>
</dbReference>
<keyword evidence="2" id="KW-1185">Reference proteome</keyword>
<organism evidence="1 2">
    <name type="scientific">Sphaerobolus stellatus (strain SS14)</name>
    <dbReference type="NCBI Taxonomy" id="990650"/>
    <lineage>
        <taxon>Eukaryota</taxon>
        <taxon>Fungi</taxon>
        <taxon>Dikarya</taxon>
        <taxon>Basidiomycota</taxon>
        <taxon>Agaricomycotina</taxon>
        <taxon>Agaricomycetes</taxon>
        <taxon>Phallomycetidae</taxon>
        <taxon>Geastrales</taxon>
        <taxon>Sphaerobolaceae</taxon>
        <taxon>Sphaerobolus</taxon>
    </lineage>
</organism>
<evidence type="ECO:0000313" key="2">
    <source>
        <dbReference type="Proteomes" id="UP000054279"/>
    </source>
</evidence>
<sequence>MPIEELRTLILGLPNLTELMIGTTELLSDVMDVLNNNLNLDICPKLTTLKFYYCKIDPDALDKMLRSREKLPGQPDRANFLRYFEVQGGRWFDQNGNATGGHTDHCSYIKELQDDYPLLAIGFEFNRGHI</sequence>
<dbReference type="EMBL" id="KN837139">
    <property type="protein sequence ID" value="KIJ41057.1"/>
    <property type="molecule type" value="Genomic_DNA"/>
</dbReference>
<dbReference type="Proteomes" id="UP000054279">
    <property type="component" value="Unassembled WGS sequence"/>
</dbReference>
<dbReference type="HOGENOM" id="CLU_138101_0_0_1"/>